<evidence type="ECO:0000259" key="1">
    <source>
        <dbReference type="Pfam" id="PF10006"/>
    </source>
</evidence>
<evidence type="ECO:0000313" key="2">
    <source>
        <dbReference type="EMBL" id="EYT47920.1"/>
    </source>
</evidence>
<protein>
    <recommendedName>
        <fullName evidence="1">DUF2249 domain-containing protein</fullName>
    </recommendedName>
</protein>
<dbReference type="InterPro" id="IPR018720">
    <property type="entry name" value="DUF2249"/>
</dbReference>
<dbReference type="EMBL" id="AORC01000021">
    <property type="protein sequence ID" value="EYT47920.1"/>
    <property type="molecule type" value="Genomic_DNA"/>
</dbReference>
<dbReference type="AlphaFoldDB" id="A0A022KVF7"/>
<accession>A0A022KVF7</accession>
<dbReference type="RefSeq" id="WP_017824147.1">
    <property type="nucleotide sequence ID" value="NZ_AORC01000021.1"/>
</dbReference>
<reference evidence="2 3" key="1">
    <citation type="journal article" date="2013" name="Genome Announc.">
        <title>Draft genome sequence of an Actinobacterium, Brachybacterium muris strain UCD-AY4.</title>
        <authorList>
            <person name="Lo J.R."/>
            <person name="Lang J.M."/>
            <person name="Darling A.E."/>
            <person name="Eisen J.A."/>
            <person name="Coil D.A."/>
        </authorList>
    </citation>
    <scope>NUCLEOTIDE SEQUENCE [LARGE SCALE GENOMIC DNA]</scope>
    <source>
        <strain evidence="2 3">UCD-AY4</strain>
    </source>
</reference>
<proteinExistence type="predicted"/>
<evidence type="ECO:0000313" key="3">
    <source>
        <dbReference type="Proteomes" id="UP000019754"/>
    </source>
</evidence>
<feature type="domain" description="DUF2249" evidence="1">
    <location>
        <begin position="34"/>
        <end position="91"/>
    </location>
</feature>
<name>A0A022KVF7_9MICO</name>
<organism evidence="2 3">
    <name type="scientific">Brachybacterium muris UCD-AY4</name>
    <dbReference type="NCBI Taxonomy" id="1249481"/>
    <lineage>
        <taxon>Bacteria</taxon>
        <taxon>Bacillati</taxon>
        <taxon>Actinomycetota</taxon>
        <taxon>Actinomycetes</taxon>
        <taxon>Micrococcales</taxon>
        <taxon>Dermabacteraceae</taxon>
        <taxon>Brachybacterium</taxon>
    </lineage>
</organism>
<keyword evidence="3" id="KW-1185">Reference proteome</keyword>
<sequence>MIELTDISCPGSGGCGCGSGGVCGCSAGTSDTTHDSVLGALEQLQAGSSMVLFADREPHMLLARIDERFGDAVSWEYDSREVGDIRLRFTKET</sequence>
<comment type="caution">
    <text evidence="2">The sequence shown here is derived from an EMBL/GenBank/DDBJ whole genome shotgun (WGS) entry which is preliminary data.</text>
</comment>
<dbReference type="Proteomes" id="UP000019754">
    <property type="component" value="Unassembled WGS sequence"/>
</dbReference>
<dbReference type="STRING" id="1249481.D641_0114110"/>
<dbReference type="OrthoDB" id="8451629at2"/>
<dbReference type="Pfam" id="PF10006">
    <property type="entry name" value="DUF2249"/>
    <property type="match status" value="1"/>
</dbReference>
<dbReference type="HOGENOM" id="CLU_146484_0_2_11"/>
<gene>
    <name evidence="2" type="ORF">D641_0114110</name>
</gene>